<evidence type="ECO:0000313" key="2">
    <source>
        <dbReference type="EMBL" id="CAJ1405876.1"/>
    </source>
</evidence>
<gene>
    <name evidence="2" type="ORF">EVOR1521_LOCUS27982</name>
</gene>
<keyword evidence="3" id="KW-1185">Reference proteome</keyword>
<protein>
    <submittedName>
        <fullName evidence="2">Uncharacterized protein</fullName>
    </submittedName>
</protein>
<feature type="compositionally biased region" description="Low complexity" evidence="1">
    <location>
        <begin position="700"/>
        <end position="711"/>
    </location>
</feature>
<feature type="compositionally biased region" description="Basic and acidic residues" evidence="1">
    <location>
        <begin position="266"/>
        <end position="285"/>
    </location>
</feature>
<feature type="compositionally biased region" description="Polar residues" evidence="1">
    <location>
        <begin position="238"/>
        <end position="249"/>
    </location>
</feature>
<feature type="compositionally biased region" description="Polar residues" evidence="1">
    <location>
        <begin position="351"/>
        <end position="361"/>
    </location>
</feature>
<feature type="compositionally biased region" description="Low complexity" evidence="1">
    <location>
        <begin position="546"/>
        <end position="570"/>
    </location>
</feature>
<reference evidence="2" key="1">
    <citation type="submission" date="2023-08" db="EMBL/GenBank/DDBJ databases">
        <authorList>
            <person name="Chen Y."/>
            <person name="Shah S."/>
            <person name="Dougan E. K."/>
            <person name="Thang M."/>
            <person name="Chan C."/>
        </authorList>
    </citation>
    <scope>NUCLEOTIDE SEQUENCE</scope>
</reference>
<feature type="compositionally biased region" description="Polar residues" evidence="1">
    <location>
        <begin position="579"/>
        <end position="596"/>
    </location>
</feature>
<comment type="caution">
    <text evidence="2">The sequence shown here is derived from an EMBL/GenBank/DDBJ whole genome shotgun (WGS) entry which is preliminary data.</text>
</comment>
<feature type="region of interest" description="Disordered" evidence="1">
    <location>
        <begin position="230"/>
        <end position="711"/>
    </location>
</feature>
<feature type="compositionally biased region" description="Polar residues" evidence="1">
    <location>
        <begin position="634"/>
        <end position="647"/>
    </location>
</feature>
<feature type="compositionally biased region" description="Polar residues" evidence="1">
    <location>
        <begin position="460"/>
        <end position="484"/>
    </location>
</feature>
<name>A0AA36NJ15_9DINO</name>
<feature type="compositionally biased region" description="Low complexity" evidence="1">
    <location>
        <begin position="445"/>
        <end position="458"/>
    </location>
</feature>
<feature type="compositionally biased region" description="Polar residues" evidence="1">
    <location>
        <begin position="376"/>
        <end position="387"/>
    </location>
</feature>
<dbReference type="EMBL" id="CAUJNA010003605">
    <property type="protein sequence ID" value="CAJ1405876.1"/>
    <property type="molecule type" value="Genomic_DNA"/>
</dbReference>
<feature type="compositionally biased region" description="Polar residues" evidence="1">
    <location>
        <begin position="406"/>
        <end position="427"/>
    </location>
</feature>
<dbReference type="AlphaFoldDB" id="A0AA36NJ15"/>
<evidence type="ECO:0000256" key="1">
    <source>
        <dbReference type="SAM" id="MobiDB-lite"/>
    </source>
</evidence>
<feature type="compositionally biased region" description="Low complexity" evidence="1">
    <location>
        <begin position="613"/>
        <end position="626"/>
    </location>
</feature>
<accession>A0AA36NJ15</accession>
<feature type="region of interest" description="Disordered" evidence="1">
    <location>
        <begin position="178"/>
        <end position="204"/>
    </location>
</feature>
<sequence length="779" mass="86847">MKLFRQFTSSADKVATQLTAKSHSYTFQNTLDRQIKVLLEEDPEGMLQAAQDDLNTGIPVVGKRMEEHKRKVLKRYRTILETAKPFQEFSVLSEQLRTVTMRSPMVRLTVGIYEPGGVLKVVTVKTKLTTSSLAFTVNEGLARGGGKKVRADSLEEALHSFGMDVGFKKEELLADIEEDEGGTTPRSLKQGESPKSARPETQEQARLLEASTSAEYSQTNEDEWQQLLQQPPPEKRTQQATSAALSQGELQADAQGWQEPVPWQQKLEEYRRQREESSVKFDQSPERWQAPQSPQWGSAMQPKPEQAGQGAKRQPMKWHTPQHMPQSQEAQKPAPPAEEQAHTPMKWHTPQWGQSMLQQPESPAGAAGKFQHTKWHMTQQQSLQSVPAQAEPARPSGEPAQPTRWHATQRSEAQQQGQEPHPSQSGKFQPMKWHMPSHKSPQSMPAEPAQPAGEQAQPTRWHTPQRSEAQQQGQEPHPSQSGKFQSMKWHMPSQKSPRSVPAQAESAQPAAEPAQPTRWHAPQRSEEQQHGQEPQGKFQPMKGHMPPQQSPQSVPAQAEPAQPAGEQAQPTKWHMPQRSEAQQQGQEPHPSQSGKFQSMKWHMPSQKSPRSVPAQAESAQPAAEPAQPKRREAQQQGQEPHPSQSGKFQPMKWHMPQQRSPTHAPTHTLTSRTKAATEQLEDFQQELTKDQQDCRRPKSAPRIRGGAGAIPAGFVPAEGEVEVFSSSLQRWLPGSLLGLSAGEGGVPPGSVLVVYEAAPKQFTQKVLAPRNFDTLRCPA</sequence>
<evidence type="ECO:0000313" key="3">
    <source>
        <dbReference type="Proteomes" id="UP001178507"/>
    </source>
</evidence>
<organism evidence="2 3">
    <name type="scientific">Effrenium voratum</name>
    <dbReference type="NCBI Taxonomy" id="2562239"/>
    <lineage>
        <taxon>Eukaryota</taxon>
        <taxon>Sar</taxon>
        <taxon>Alveolata</taxon>
        <taxon>Dinophyceae</taxon>
        <taxon>Suessiales</taxon>
        <taxon>Symbiodiniaceae</taxon>
        <taxon>Effrenium</taxon>
    </lineage>
</organism>
<dbReference type="Proteomes" id="UP001178507">
    <property type="component" value="Unassembled WGS sequence"/>
</dbReference>
<feature type="compositionally biased region" description="Low complexity" evidence="1">
    <location>
        <begin position="501"/>
        <end position="516"/>
    </location>
</feature>
<feature type="compositionally biased region" description="Basic and acidic residues" evidence="1">
    <location>
        <begin position="687"/>
        <end position="696"/>
    </location>
</feature>
<feature type="compositionally biased region" description="Polar residues" evidence="1">
    <location>
        <begin position="657"/>
        <end position="676"/>
    </location>
</feature>
<proteinExistence type="predicted"/>